<dbReference type="Pfam" id="PF04230">
    <property type="entry name" value="PS_pyruv_trans"/>
    <property type="match status" value="1"/>
</dbReference>
<sequence length="335" mass="36447">MSASFTKGQAVRRAVRRRWDLYTDPARRERVAAVRALGTSLSTDPRARVPHAGPAELRELAQRYRLAADAFLVDGHVPLVWWSHTPNFGDLLSPWLVGLLTSHPVTYAPADGPSYLAVGSIVGEARKDSVVWGSGAFGSEGKWGITPAAEYRAVRGPLTRSRLRNIGLPVPRVYGDPALLSPLVHWPDVEPDAEVGIVVRWSESQWARARAGEGVRIIDLGSSDVTGTLRDLVSCRRIVSSSLHGLILADAYGIPNAWLDSDDGAGGSRPAGGEFKFYDYMASVDKLRHAQSLTLGDEPIEAGWLLDRLDFADEPIAFDHAALLDACPFLERIPA</sequence>
<feature type="domain" description="Polysaccharide pyruvyl transferase" evidence="1">
    <location>
        <begin position="125"/>
        <end position="262"/>
    </location>
</feature>
<evidence type="ECO:0000313" key="2">
    <source>
        <dbReference type="EMBL" id="MBD1269864.1"/>
    </source>
</evidence>
<keyword evidence="2" id="KW-0808">Transferase</keyword>
<protein>
    <submittedName>
        <fullName evidence="2 3">Pyruvyl transferase</fullName>
    </submittedName>
</protein>
<reference evidence="3 4" key="1">
    <citation type="submission" date="2020-07" db="EMBL/GenBank/DDBJ databases">
        <title>Sequencing the genomes of 1000 actinobacteria strains.</title>
        <authorList>
            <person name="Klenk H.-P."/>
        </authorList>
    </citation>
    <scope>NUCLEOTIDE SEQUENCE [LARGE SCALE GENOMIC DNA]</scope>
    <source>
        <strain evidence="3 4">DSM 19087</strain>
    </source>
</reference>
<reference evidence="2" key="2">
    <citation type="submission" date="2020-09" db="EMBL/GenBank/DDBJ databases">
        <title>Novel species in genus Aeromicrobium.</title>
        <authorList>
            <person name="Zhang G."/>
        </authorList>
    </citation>
    <scope>NUCLEOTIDE SEQUENCE</scope>
    <source>
        <strain evidence="2">SSW1-57</strain>
    </source>
</reference>
<dbReference type="GO" id="GO:0016740">
    <property type="term" value="F:transferase activity"/>
    <property type="evidence" value="ECO:0007669"/>
    <property type="project" value="UniProtKB-KW"/>
</dbReference>
<organism evidence="2 5">
    <name type="scientific">Aeromicrobium tamlense</name>
    <dbReference type="NCBI Taxonomy" id="375541"/>
    <lineage>
        <taxon>Bacteria</taxon>
        <taxon>Bacillati</taxon>
        <taxon>Actinomycetota</taxon>
        <taxon>Actinomycetes</taxon>
        <taxon>Propionibacteriales</taxon>
        <taxon>Nocardioidaceae</taxon>
        <taxon>Aeromicrobium</taxon>
    </lineage>
</organism>
<gene>
    <name evidence="3" type="ORF">BJ975_002854</name>
    <name evidence="2" type="ORF">IDH50_06465</name>
</gene>
<dbReference type="InterPro" id="IPR007345">
    <property type="entry name" value="Polysacch_pyruvyl_Trfase"/>
</dbReference>
<evidence type="ECO:0000313" key="3">
    <source>
        <dbReference type="EMBL" id="NYI39479.1"/>
    </source>
</evidence>
<keyword evidence="4" id="KW-1185">Reference proteome</keyword>
<dbReference type="RefSeq" id="WP_179427165.1">
    <property type="nucleotide sequence ID" value="NZ_BAAAMP010000002.1"/>
</dbReference>
<dbReference type="EMBL" id="JACWMT010000001">
    <property type="protein sequence ID" value="MBD1269864.1"/>
    <property type="molecule type" value="Genomic_DNA"/>
</dbReference>
<evidence type="ECO:0000259" key="1">
    <source>
        <dbReference type="Pfam" id="PF04230"/>
    </source>
</evidence>
<proteinExistence type="predicted"/>
<comment type="caution">
    <text evidence="2">The sequence shown here is derived from an EMBL/GenBank/DDBJ whole genome shotgun (WGS) entry which is preliminary data.</text>
</comment>
<dbReference type="Proteomes" id="UP000587211">
    <property type="component" value="Unassembled WGS sequence"/>
</dbReference>
<dbReference type="Proteomes" id="UP000659061">
    <property type="component" value="Unassembled WGS sequence"/>
</dbReference>
<dbReference type="AlphaFoldDB" id="A0A8I0FTF0"/>
<accession>A0A8I0FTF0</accession>
<dbReference type="EMBL" id="JACBZN010000001">
    <property type="protein sequence ID" value="NYI39479.1"/>
    <property type="molecule type" value="Genomic_DNA"/>
</dbReference>
<name>A0A8I0FTF0_9ACTN</name>
<evidence type="ECO:0000313" key="4">
    <source>
        <dbReference type="Proteomes" id="UP000587211"/>
    </source>
</evidence>
<evidence type="ECO:0000313" key="5">
    <source>
        <dbReference type="Proteomes" id="UP000659061"/>
    </source>
</evidence>